<protein>
    <submittedName>
        <fullName evidence="1">Gp112</fullName>
    </submittedName>
</protein>
<proteinExistence type="predicted"/>
<name>G0YQK4_9CAUD</name>
<dbReference type="EMBL" id="HQ728266">
    <property type="protein sequence ID" value="AEJ81631.1"/>
    <property type="molecule type" value="Genomic_DNA"/>
</dbReference>
<organism evidence="1 2">
    <name type="scientific">Erwinia phage vB_EamP-S6</name>
    <dbReference type="NCBI Taxonomy" id="1051675"/>
    <lineage>
        <taxon>Viruses</taxon>
        <taxon>Duplodnaviria</taxon>
        <taxon>Heunggongvirae</taxon>
        <taxon>Uroviricota</taxon>
        <taxon>Caudoviricetes</taxon>
        <taxon>Schitoviridae</taxon>
        <taxon>Waedenswilvirus</taxon>
        <taxon>Waedenswilvirus S6</taxon>
    </lineage>
</organism>
<sequence>MTITQLLWCLVPGSAASIASYCSYGVRGKGLTGGNLLRNMNQ</sequence>
<keyword evidence="2" id="KW-1185">Reference proteome</keyword>
<evidence type="ECO:0000313" key="1">
    <source>
        <dbReference type="EMBL" id="AEJ81631.1"/>
    </source>
</evidence>
<dbReference type="GeneID" id="14013800"/>
<accession>G0YQK4</accession>
<dbReference type="KEGG" id="vg:14013800"/>
<dbReference type="Proteomes" id="UP000008893">
    <property type="component" value="Segment"/>
</dbReference>
<dbReference type="RefSeq" id="YP_007005848.1">
    <property type="nucleotide sequence ID" value="NC_019514.1"/>
</dbReference>
<reference evidence="1 2" key="1">
    <citation type="journal article" date="2011" name="Appl. Environ. Microbiol.">
        <title>Novel Virulent and Broad-Host-Range Erwinia amylovora Bacteriophages Reveal a High Degree of Mosaicism and a Relationship to Enterobacteriaceae Phages.</title>
        <authorList>
            <person name="Born Y."/>
            <person name="Fieseler L."/>
            <person name="Marazzi J."/>
            <person name="Lurz R."/>
            <person name="Duffy B."/>
            <person name="Loessner M.J."/>
        </authorList>
    </citation>
    <scope>NUCLEOTIDE SEQUENCE [LARGE SCALE GENOMIC DNA]</scope>
</reference>
<evidence type="ECO:0000313" key="2">
    <source>
        <dbReference type="Proteomes" id="UP000008893"/>
    </source>
</evidence>